<accession>A0ABV4NTS1</accession>
<evidence type="ECO:0000313" key="2">
    <source>
        <dbReference type="Proteomes" id="UP001569428"/>
    </source>
</evidence>
<dbReference type="Proteomes" id="UP001569428">
    <property type="component" value="Unassembled WGS sequence"/>
</dbReference>
<gene>
    <name evidence="1" type="ORF">ACCI49_01080</name>
</gene>
<comment type="caution">
    <text evidence="1">The sequence shown here is derived from an EMBL/GenBank/DDBJ whole genome shotgun (WGS) entry which is preliminary data.</text>
</comment>
<name>A0ABV4NTS1_9GAMM</name>
<evidence type="ECO:0000313" key="1">
    <source>
        <dbReference type="EMBL" id="MFA0809498.1"/>
    </source>
</evidence>
<keyword evidence="2" id="KW-1185">Reference proteome</keyword>
<dbReference type="EMBL" id="JBGMEK010000001">
    <property type="protein sequence ID" value="MFA0809498.1"/>
    <property type="molecule type" value="Genomic_DNA"/>
</dbReference>
<dbReference type="Gene3D" id="1.10.10.10">
    <property type="entry name" value="Winged helix-like DNA-binding domain superfamily/Winged helix DNA-binding domain"/>
    <property type="match status" value="1"/>
</dbReference>
<proteinExistence type="predicted"/>
<dbReference type="InterPro" id="IPR017162">
    <property type="entry name" value="UCP037266"/>
</dbReference>
<dbReference type="RefSeq" id="WP_371837116.1">
    <property type="nucleotide sequence ID" value="NZ_JBGMEK010000001.1"/>
</dbReference>
<dbReference type="InterPro" id="IPR036388">
    <property type="entry name" value="WH-like_DNA-bd_sf"/>
</dbReference>
<reference evidence="1 2" key="1">
    <citation type="submission" date="2024-08" db="EMBL/GenBank/DDBJ databases">
        <authorList>
            <person name="Ishaq N."/>
        </authorList>
    </citation>
    <scope>NUCLEOTIDE SEQUENCE [LARGE SCALE GENOMIC DNA]</scope>
    <source>
        <strain evidence="1 2">DSM 18651</strain>
    </source>
</reference>
<dbReference type="InterPro" id="IPR036390">
    <property type="entry name" value="WH_DNA-bd_sf"/>
</dbReference>
<dbReference type="Pfam" id="PF09904">
    <property type="entry name" value="HTH_43"/>
    <property type="match status" value="1"/>
</dbReference>
<organism evidence="1 2">
    <name type="scientific">Microbulbifer epialgicus</name>
    <dbReference type="NCBI Taxonomy" id="393907"/>
    <lineage>
        <taxon>Bacteria</taxon>
        <taxon>Pseudomonadati</taxon>
        <taxon>Pseudomonadota</taxon>
        <taxon>Gammaproteobacteria</taxon>
        <taxon>Cellvibrionales</taxon>
        <taxon>Microbulbiferaceae</taxon>
        <taxon>Microbulbifer</taxon>
    </lineage>
</organism>
<dbReference type="SUPFAM" id="SSF46785">
    <property type="entry name" value="Winged helix' DNA-binding domain"/>
    <property type="match status" value="1"/>
</dbReference>
<protein>
    <submittedName>
        <fullName evidence="1">Helix-turn-helix domain-containing protein</fullName>
    </submittedName>
</protein>
<sequence length="123" mass="13987">MNKNLCASTVPVPTLGEPCARHFERCELVLAAIDTIEKPSLEDLVTEIGLPHRTIHAIFKRLSDQHRVVIERVNGRRHGYYKITDWGNLDRTNIVTHVQHRKGILPHEVQKDCAQHNSAPQSV</sequence>